<dbReference type="GO" id="GO:0005829">
    <property type="term" value="C:cytosol"/>
    <property type="evidence" value="ECO:0007669"/>
    <property type="project" value="TreeGrafter"/>
</dbReference>
<dbReference type="InterPro" id="IPR029033">
    <property type="entry name" value="His_PPase_superfam"/>
</dbReference>
<keyword evidence="3" id="KW-1185">Reference proteome</keyword>
<dbReference type="SUPFAM" id="SSF53254">
    <property type="entry name" value="Phosphoglycerate mutase-like"/>
    <property type="match status" value="1"/>
</dbReference>
<reference evidence="2 3" key="1">
    <citation type="journal article" date="2010" name="Int. J. Syst. Evol. Microbiol.">
        <title>Vagococcus penaei sp. nov., isolated from spoilage microbiota of cooked shrimp (Penaeus vannamei).</title>
        <authorList>
            <person name="Jaffres E."/>
            <person name="Prevost H."/>
            <person name="Rossero A."/>
            <person name="Joffraud J.J."/>
            <person name="Dousset X."/>
        </authorList>
    </citation>
    <scope>NUCLEOTIDE SEQUENCE [LARGE SCALE GENOMIC DNA]</scope>
    <source>
        <strain evidence="2 3">CD276</strain>
    </source>
</reference>
<gene>
    <name evidence="2" type="ORF">BW732_08005</name>
</gene>
<protein>
    <submittedName>
        <fullName evidence="2">Uncharacterized protein</fullName>
    </submittedName>
</protein>
<organism evidence="2 3">
    <name type="scientific">Vagococcus penaei</name>
    <dbReference type="NCBI Taxonomy" id="633807"/>
    <lineage>
        <taxon>Bacteria</taxon>
        <taxon>Bacillati</taxon>
        <taxon>Bacillota</taxon>
        <taxon>Bacilli</taxon>
        <taxon>Lactobacillales</taxon>
        <taxon>Enterococcaceae</taxon>
        <taxon>Vagococcus</taxon>
    </lineage>
</organism>
<dbReference type="InterPro" id="IPR051695">
    <property type="entry name" value="Phosphoglycerate_Mutase"/>
</dbReference>
<evidence type="ECO:0000313" key="3">
    <source>
        <dbReference type="Proteomes" id="UP000188246"/>
    </source>
</evidence>
<name>A0A1Q2D6Z5_9ENTE</name>
<dbReference type="GO" id="GO:0004331">
    <property type="term" value="F:fructose-2,6-bisphosphate 2-phosphatase activity"/>
    <property type="evidence" value="ECO:0007669"/>
    <property type="project" value="TreeGrafter"/>
</dbReference>
<dbReference type="GO" id="GO:0045820">
    <property type="term" value="P:negative regulation of glycolytic process"/>
    <property type="evidence" value="ECO:0007669"/>
    <property type="project" value="TreeGrafter"/>
</dbReference>
<dbReference type="PANTHER" id="PTHR46517">
    <property type="entry name" value="FRUCTOSE-2,6-BISPHOSPHATASE TIGAR"/>
    <property type="match status" value="1"/>
</dbReference>
<dbReference type="PANTHER" id="PTHR46517:SF1">
    <property type="entry name" value="FRUCTOSE-2,6-BISPHOSPHATASE TIGAR"/>
    <property type="match status" value="1"/>
</dbReference>
<dbReference type="CDD" id="cd07067">
    <property type="entry name" value="HP_PGM_like"/>
    <property type="match status" value="1"/>
</dbReference>
<dbReference type="GO" id="GO:0043456">
    <property type="term" value="P:regulation of pentose-phosphate shunt"/>
    <property type="evidence" value="ECO:0007669"/>
    <property type="project" value="TreeGrafter"/>
</dbReference>
<dbReference type="RefSeq" id="WP_077276243.1">
    <property type="nucleotide sequence ID" value="NZ_CP019609.1"/>
</dbReference>
<keyword evidence="1" id="KW-0378">Hydrolase</keyword>
<accession>A0A1Q2D6Z5</accession>
<dbReference type="Proteomes" id="UP000188246">
    <property type="component" value="Chromosome"/>
</dbReference>
<dbReference type="STRING" id="633807.BW732_08005"/>
<sequence>MKLYFTRHGKTEWNQTKQLQGRMGDSPLLPQSFEDSRKLGRYLADVPFTAIYSSPALRTEATTLEICRELTEQPKVVYVEPLREMGFGELEGEAIAIANATYPIEMKAMMHAPADYDPTAFNGESFPELIARSTEFVKSIVRQSDETDHILFVGHGMALTACIQTLIGTPLVDSRKQGTLDNNSLTILEYQQQKFTLERWNDVSFLN</sequence>
<dbReference type="AlphaFoldDB" id="A0A1Q2D6Z5"/>
<dbReference type="SMART" id="SM00855">
    <property type="entry name" value="PGAM"/>
    <property type="match status" value="1"/>
</dbReference>
<evidence type="ECO:0000256" key="1">
    <source>
        <dbReference type="ARBA" id="ARBA00022801"/>
    </source>
</evidence>
<evidence type="ECO:0000313" key="2">
    <source>
        <dbReference type="EMBL" id="AQP54168.1"/>
    </source>
</evidence>
<dbReference type="KEGG" id="vpi:BW732_08005"/>
<proteinExistence type="predicted"/>
<dbReference type="Gene3D" id="3.40.50.1240">
    <property type="entry name" value="Phosphoglycerate mutase-like"/>
    <property type="match status" value="1"/>
</dbReference>
<dbReference type="InterPro" id="IPR013078">
    <property type="entry name" value="His_Pase_superF_clade-1"/>
</dbReference>
<dbReference type="EMBL" id="CP019609">
    <property type="protein sequence ID" value="AQP54168.1"/>
    <property type="molecule type" value="Genomic_DNA"/>
</dbReference>
<dbReference type="Pfam" id="PF00300">
    <property type="entry name" value="His_Phos_1"/>
    <property type="match status" value="1"/>
</dbReference>